<dbReference type="SMART" id="SM00356">
    <property type="entry name" value="ZnF_C3H1"/>
    <property type="match status" value="2"/>
</dbReference>
<name>A0ABQ8PEJ6_9FUNG</name>
<dbReference type="PROSITE" id="PS50103">
    <property type="entry name" value="ZF_C3H1"/>
    <property type="match status" value="2"/>
</dbReference>
<gene>
    <name evidence="7" type="primary">TMA46</name>
    <name evidence="7" type="ORF">EDC05_005966</name>
</gene>
<evidence type="ECO:0000256" key="5">
    <source>
        <dbReference type="SAM" id="MobiDB-lite"/>
    </source>
</evidence>
<feature type="region of interest" description="Disordered" evidence="5">
    <location>
        <begin position="140"/>
        <end position="163"/>
    </location>
</feature>
<evidence type="ECO:0000256" key="4">
    <source>
        <dbReference type="PROSITE-ProRule" id="PRU00723"/>
    </source>
</evidence>
<evidence type="ECO:0000313" key="8">
    <source>
        <dbReference type="Proteomes" id="UP001151295"/>
    </source>
</evidence>
<dbReference type="InterPro" id="IPR032378">
    <property type="entry name" value="ZC3H15/TMA46_C"/>
</dbReference>
<comment type="caution">
    <text evidence="7">The sequence shown here is derived from an EMBL/GenBank/DDBJ whole genome shotgun (WGS) entry which is preliminary data.</text>
</comment>
<evidence type="ECO:0000313" key="7">
    <source>
        <dbReference type="EMBL" id="KAJ1987169.1"/>
    </source>
</evidence>
<organism evidence="7 8">
    <name type="scientific">Coemansia umbellata</name>
    <dbReference type="NCBI Taxonomy" id="1424467"/>
    <lineage>
        <taxon>Eukaryota</taxon>
        <taxon>Fungi</taxon>
        <taxon>Fungi incertae sedis</taxon>
        <taxon>Zoopagomycota</taxon>
        <taxon>Kickxellomycotina</taxon>
        <taxon>Kickxellomycetes</taxon>
        <taxon>Kickxellales</taxon>
        <taxon>Kickxellaceae</taxon>
        <taxon>Coemansia</taxon>
    </lineage>
</organism>
<dbReference type="EMBL" id="JANBQD010000138">
    <property type="protein sequence ID" value="KAJ1987169.1"/>
    <property type="molecule type" value="Genomic_DNA"/>
</dbReference>
<feature type="compositionally biased region" description="Acidic residues" evidence="5">
    <location>
        <begin position="430"/>
        <end position="440"/>
    </location>
</feature>
<dbReference type="Pfam" id="PF16543">
    <property type="entry name" value="DFRP_C"/>
    <property type="match status" value="1"/>
</dbReference>
<dbReference type="PANTHER" id="PTHR12681:SF0">
    <property type="entry name" value="ZINC FINGER CCCH DOMAIN-CONTAINING PROTEIN 15"/>
    <property type="match status" value="1"/>
</dbReference>
<feature type="zinc finger region" description="C3H1-type" evidence="4">
    <location>
        <begin position="188"/>
        <end position="215"/>
    </location>
</feature>
<dbReference type="InterPro" id="IPR000571">
    <property type="entry name" value="Znf_CCCH"/>
</dbReference>
<dbReference type="Proteomes" id="UP001151295">
    <property type="component" value="Unassembled WGS sequence"/>
</dbReference>
<evidence type="ECO:0000256" key="2">
    <source>
        <dbReference type="ARBA" id="ARBA00022771"/>
    </source>
</evidence>
<feature type="region of interest" description="Disordered" evidence="5">
    <location>
        <begin position="391"/>
        <end position="440"/>
    </location>
</feature>
<reference evidence="7" key="1">
    <citation type="submission" date="2022-07" db="EMBL/GenBank/DDBJ databases">
        <title>Phylogenomic reconstructions and comparative analyses of Kickxellomycotina fungi.</title>
        <authorList>
            <person name="Reynolds N.K."/>
            <person name="Stajich J.E."/>
            <person name="Barry K."/>
            <person name="Grigoriev I.V."/>
            <person name="Crous P."/>
            <person name="Smith M.E."/>
        </authorList>
    </citation>
    <scope>NUCLEOTIDE SEQUENCE</scope>
    <source>
        <strain evidence="7">BCRC 34882</strain>
    </source>
</reference>
<protein>
    <submittedName>
        <fullName evidence="7">Translation machinery-associated protein 46</fullName>
    </submittedName>
</protein>
<proteinExistence type="predicted"/>
<feature type="zinc finger region" description="C3H1-type" evidence="4">
    <location>
        <begin position="260"/>
        <end position="298"/>
    </location>
</feature>
<accession>A0ABQ8PEJ6</accession>
<feature type="domain" description="C3H1-type" evidence="6">
    <location>
        <begin position="188"/>
        <end position="215"/>
    </location>
</feature>
<evidence type="ECO:0000256" key="3">
    <source>
        <dbReference type="ARBA" id="ARBA00022833"/>
    </source>
</evidence>
<feature type="domain" description="C3H1-type" evidence="6">
    <location>
        <begin position="260"/>
        <end position="298"/>
    </location>
</feature>
<sequence length="440" mass="49934">MATTTVFVFPKDRILGFDVSPGNINKKGEAIVSSTTQGFGMVAAQVNPAFESAIASNGMDGDEVDVFYFGVDLFKEVSPNINARHEHRAIRMPPKKANGASKKTESKEKKKIIEDKTFGLKNKNKSSKVAKYVKQVEQQVMSANRKTRKEEEDKKQQISKKELERQKQEEFAELFKPVVQQKVPFGVDPKSVVCELFKLGACPKGIKCKFSHDMSVGRKGTKADVYTDKRDTDKQEDTMDKWDQDRLEQVVKSKHGNPQTTTDIVCKHFLEAIENGKYGWFWECPSGGDKCKYKHALPPGFVLKKDTKPTEANEISLEEFLETERHKLGTSLTPVTLESFTTWKTERKLRKEEEELSRRMAKEKAFKAGKLANMSGRDFFEFNPDLQEDEDDAFDFTQYRNSDGGYQQEEHRGDGDGSGAQNEALFVAENLEDLDIDDDE</sequence>
<keyword evidence="1 4" id="KW-0479">Metal-binding</keyword>
<feature type="compositionally biased region" description="Basic and acidic residues" evidence="5">
    <location>
        <begin position="148"/>
        <end position="163"/>
    </location>
</feature>
<evidence type="ECO:0000259" key="6">
    <source>
        <dbReference type="PROSITE" id="PS50103"/>
    </source>
</evidence>
<keyword evidence="2 4" id="KW-0863">Zinc-finger</keyword>
<dbReference type="PANTHER" id="PTHR12681">
    <property type="entry name" value="ZINC FINGER-CONTAINING PROTEIN P48ZNF"/>
    <property type="match status" value="1"/>
</dbReference>
<dbReference type="Gene3D" id="6.20.400.10">
    <property type="match status" value="1"/>
</dbReference>
<keyword evidence="3 4" id="KW-0862">Zinc</keyword>
<keyword evidence="8" id="KW-1185">Reference proteome</keyword>
<dbReference type="Gene3D" id="4.10.1000.10">
    <property type="entry name" value="Zinc finger, CCCH-type"/>
    <property type="match status" value="1"/>
</dbReference>
<evidence type="ECO:0000256" key="1">
    <source>
        <dbReference type="ARBA" id="ARBA00022723"/>
    </source>
</evidence>